<dbReference type="InterPro" id="IPR050950">
    <property type="entry name" value="HTH-type_LysR_regulators"/>
</dbReference>
<dbReference type="GO" id="GO:0005829">
    <property type="term" value="C:cytosol"/>
    <property type="evidence" value="ECO:0007669"/>
    <property type="project" value="TreeGrafter"/>
</dbReference>
<feature type="domain" description="HTH lysR-type" evidence="5">
    <location>
        <begin position="1"/>
        <end position="63"/>
    </location>
</feature>
<dbReference type="Pfam" id="PF00126">
    <property type="entry name" value="HTH_1"/>
    <property type="match status" value="1"/>
</dbReference>
<dbReference type="FunFam" id="1.10.10.10:FF:000001">
    <property type="entry name" value="LysR family transcriptional regulator"/>
    <property type="match status" value="1"/>
</dbReference>
<dbReference type="InterPro" id="IPR036388">
    <property type="entry name" value="WH-like_DNA-bd_sf"/>
</dbReference>
<evidence type="ECO:0000313" key="6">
    <source>
        <dbReference type="EMBL" id="OXE51226.1"/>
    </source>
</evidence>
<evidence type="ECO:0000256" key="2">
    <source>
        <dbReference type="ARBA" id="ARBA00023015"/>
    </source>
</evidence>
<comment type="caution">
    <text evidence="6">The sequence shown here is derived from an EMBL/GenBank/DDBJ whole genome shotgun (WGS) entry which is preliminary data.</text>
</comment>
<dbReference type="EMBL" id="NHMP01000001">
    <property type="protein sequence ID" value="OXE51226.1"/>
    <property type="molecule type" value="Genomic_DNA"/>
</dbReference>
<dbReference type="SUPFAM" id="SSF46785">
    <property type="entry name" value="Winged helix' DNA-binding domain"/>
    <property type="match status" value="1"/>
</dbReference>
<evidence type="ECO:0000256" key="4">
    <source>
        <dbReference type="ARBA" id="ARBA00023163"/>
    </source>
</evidence>
<accession>A0A227KRW9</accession>
<evidence type="ECO:0000259" key="5">
    <source>
        <dbReference type="PROSITE" id="PS50931"/>
    </source>
</evidence>
<gene>
    <name evidence="6" type="ORF">ADH67_02720</name>
</gene>
<comment type="similarity">
    <text evidence="1">Belongs to the LysR transcriptional regulatory family.</text>
</comment>
<dbReference type="Pfam" id="PF03466">
    <property type="entry name" value="LysR_substrate"/>
    <property type="match status" value="1"/>
</dbReference>
<evidence type="ECO:0000313" key="7">
    <source>
        <dbReference type="Proteomes" id="UP000214610"/>
    </source>
</evidence>
<dbReference type="Gene3D" id="3.40.190.10">
    <property type="entry name" value="Periplasmic binding protein-like II"/>
    <property type="match status" value="2"/>
</dbReference>
<organism evidence="6 7">
    <name type="scientific">Turicimonas muris</name>
    <dbReference type="NCBI Taxonomy" id="1796652"/>
    <lineage>
        <taxon>Bacteria</taxon>
        <taxon>Pseudomonadati</taxon>
        <taxon>Pseudomonadota</taxon>
        <taxon>Betaproteobacteria</taxon>
        <taxon>Burkholderiales</taxon>
        <taxon>Sutterellaceae</taxon>
        <taxon>Turicimonas</taxon>
    </lineage>
</organism>
<dbReference type="Proteomes" id="UP000214610">
    <property type="component" value="Unassembled WGS sequence"/>
</dbReference>
<dbReference type="PROSITE" id="PS50931">
    <property type="entry name" value="HTH_LYSR"/>
    <property type="match status" value="1"/>
</dbReference>
<keyword evidence="4" id="KW-0804">Transcription</keyword>
<name>A0A227KRW9_9BURK</name>
<dbReference type="RefSeq" id="WP_066591396.1">
    <property type="nucleotide sequence ID" value="NZ_CAJTBZ010000042.1"/>
</dbReference>
<keyword evidence="3" id="KW-0238">DNA-binding</keyword>
<dbReference type="InterPro" id="IPR005119">
    <property type="entry name" value="LysR_subst-bd"/>
</dbReference>
<dbReference type="GO" id="GO:0003677">
    <property type="term" value="F:DNA binding"/>
    <property type="evidence" value="ECO:0007669"/>
    <property type="project" value="UniProtKB-KW"/>
</dbReference>
<sequence>MNLQDLQPSAFLTFIKVAERGSFTAASKELGVSQSAVSQTVEKLEEKLGRPLLERGSRPLVLTGAGREVLRCARRFVEEARLMQNSLNLQENREVKSLRIGLSEVVNGFFSDKLEQFLIPKLQSLEVQTGLIPQILEDFENGLLDIAIAPDISDRPARIRHLILKESYFVVCNNRFCKELRNFEKDAFRGVELPFISYRSNSADRRKAQSFLRRIGLNSTVSYELENTRSVIRAVENGLGWTILPPLNILLGDDTSLLSVRKIDDPGLKKRLFIATDRPMLKPMVEELEALFFETFDFLCGYDNSEVFRTLKTGMKLPELIS</sequence>
<dbReference type="InterPro" id="IPR036390">
    <property type="entry name" value="WH_DNA-bd_sf"/>
</dbReference>
<evidence type="ECO:0000256" key="3">
    <source>
        <dbReference type="ARBA" id="ARBA00023125"/>
    </source>
</evidence>
<dbReference type="CDD" id="cd05466">
    <property type="entry name" value="PBP2_LTTR_substrate"/>
    <property type="match status" value="1"/>
</dbReference>
<proteinExistence type="inferred from homology"/>
<protein>
    <submittedName>
        <fullName evidence="6">LysR family transcriptional regulator</fullName>
    </submittedName>
</protein>
<dbReference type="GeneID" id="78363430"/>
<dbReference type="PANTHER" id="PTHR30419">
    <property type="entry name" value="HTH-TYPE TRANSCRIPTIONAL REGULATOR YBHD"/>
    <property type="match status" value="1"/>
</dbReference>
<dbReference type="GO" id="GO:0003700">
    <property type="term" value="F:DNA-binding transcription factor activity"/>
    <property type="evidence" value="ECO:0007669"/>
    <property type="project" value="InterPro"/>
</dbReference>
<dbReference type="SUPFAM" id="SSF53850">
    <property type="entry name" value="Periplasmic binding protein-like II"/>
    <property type="match status" value="1"/>
</dbReference>
<keyword evidence="7" id="KW-1185">Reference proteome</keyword>
<dbReference type="PRINTS" id="PR00039">
    <property type="entry name" value="HTHLYSR"/>
</dbReference>
<dbReference type="InterPro" id="IPR000847">
    <property type="entry name" value="LysR_HTH_N"/>
</dbReference>
<reference evidence="7" key="1">
    <citation type="submission" date="2017-05" db="EMBL/GenBank/DDBJ databases">
        <title>Improved OligoMM genomes.</title>
        <authorList>
            <person name="Garzetti D."/>
        </authorList>
    </citation>
    <scope>NUCLEOTIDE SEQUENCE [LARGE SCALE GENOMIC DNA]</scope>
    <source>
        <strain evidence="7">YL45</strain>
    </source>
</reference>
<evidence type="ECO:0000256" key="1">
    <source>
        <dbReference type="ARBA" id="ARBA00009437"/>
    </source>
</evidence>
<dbReference type="Gene3D" id="1.10.10.10">
    <property type="entry name" value="Winged helix-like DNA-binding domain superfamily/Winged helix DNA-binding domain"/>
    <property type="match status" value="1"/>
</dbReference>
<keyword evidence="2" id="KW-0805">Transcription regulation</keyword>
<dbReference type="AlphaFoldDB" id="A0A227KRW9"/>